<dbReference type="InterPro" id="IPR036291">
    <property type="entry name" value="NAD(P)-bd_dom_sf"/>
</dbReference>
<proteinExistence type="inferred from homology"/>
<dbReference type="PANTHER" id="PTHR43245:SF51">
    <property type="entry name" value="SHORT CHAIN DEHYDROGENASE_REDUCTASE FAMILY 42E, MEMBER 2"/>
    <property type="match status" value="1"/>
</dbReference>
<dbReference type="SUPFAM" id="SSF51735">
    <property type="entry name" value="NAD(P)-binding Rossmann-fold domains"/>
    <property type="match status" value="1"/>
</dbReference>
<evidence type="ECO:0000259" key="3">
    <source>
        <dbReference type="Pfam" id="PF01073"/>
    </source>
</evidence>
<comment type="caution">
    <text evidence="4">The sequence shown here is derived from an EMBL/GenBank/DDBJ whole genome shotgun (WGS) entry which is preliminary data.</text>
</comment>
<gene>
    <name evidence="4" type="ORF">E1292_46120</name>
</gene>
<dbReference type="GO" id="GO:0016616">
    <property type="term" value="F:oxidoreductase activity, acting on the CH-OH group of donors, NAD or NADP as acceptor"/>
    <property type="evidence" value="ECO:0007669"/>
    <property type="project" value="InterPro"/>
</dbReference>
<dbReference type="Proteomes" id="UP000295258">
    <property type="component" value="Unassembled WGS sequence"/>
</dbReference>
<evidence type="ECO:0000256" key="1">
    <source>
        <dbReference type="ARBA" id="ARBA00009219"/>
    </source>
</evidence>
<dbReference type="PANTHER" id="PTHR43245">
    <property type="entry name" value="BIFUNCTIONAL POLYMYXIN RESISTANCE PROTEIN ARNA"/>
    <property type="match status" value="1"/>
</dbReference>
<dbReference type="EMBL" id="SMKO01000258">
    <property type="protein sequence ID" value="TDC88027.1"/>
    <property type="molecule type" value="Genomic_DNA"/>
</dbReference>
<dbReference type="GO" id="GO:0006694">
    <property type="term" value="P:steroid biosynthetic process"/>
    <property type="evidence" value="ECO:0007669"/>
    <property type="project" value="InterPro"/>
</dbReference>
<feature type="domain" description="3-beta hydroxysteroid dehydrogenase/isomerase" evidence="3">
    <location>
        <begin position="4"/>
        <end position="249"/>
    </location>
</feature>
<comment type="similarity">
    <text evidence="1">Belongs to the 3-beta-HSD family.</text>
</comment>
<dbReference type="InterPro" id="IPR050177">
    <property type="entry name" value="Lipid_A_modif_metabolic_enz"/>
</dbReference>
<dbReference type="Pfam" id="PF01073">
    <property type="entry name" value="3Beta_HSD"/>
    <property type="match status" value="1"/>
</dbReference>
<sequence>MKVLVTGGGGFLGQAVCRLLAARGEHVSSLSRRSHPALDALGVVQHAADIRDPDGVRAAVAGCEAVVHCAALAGMWGPAHAYRSINVAGTANLIEACLRAGVTRLVHTSSPSVVHDGGDLEGVDESAPYARRFLAHYPASKAIAERIVLAADGDRLATVALRPHLIWGPGDPHFLPRLVAQARRGRLVLPRAPGKRIDTVYVGNAAEAHLLALDALAPGSPAAGRAYFITQDEPITVAAWVNGLLGAAGLPPVTRHVPAGVARMGAAVVEYGYRFARPRSQPPVTRIAAVQATTSHWFDISAARRDLGYVPRISTADGLARLAAHLSAHAAGPDADRAGRPPVPPIQP</sequence>
<dbReference type="Gene3D" id="3.40.50.720">
    <property type="entry name" value="NAD(P)-binding Rossmann-like Domain"/>
    <property type="match status" value="1"/>
</dbReference>
<name>A0A4R4U950_9ACTN</name>
<dbReference type="RefSeq" id="WP_132606130.1">
    <property type="nucleotide sequence ID" value="NZ_SMKO01000258.1"/>
</dbReference>
<protein>
    <submittedName>
        <fullName evidence="4">NAD-dependent epimerase/dehydratase family protein</fullName>
    </submittedName>
</protein>
<evidence type="ECO:0000313" key="5">
    <source>
        <dbReference type="Proteomes" id="UP000295258"/>
    </source>
</evidence>
<evidence type="ECO:0000313" key="4">
    <source>
        <dbReference type="EMBL" id="TDC88027.1"/>
    </source>
</evidence>
<keyword evidence="5" id="KW-1185">Reference proteome</keyword>
<keyword evidence="2" id="KW-0560">Oxidoreductase</keyword>
<evidence type="ECO:0000256" key="2">
    <source>
        <dbReference type="ARBA" id="ARBA00023002"/>
    </source>
</evidence>
<reference evidence="4 5" key="1">
    <citation type="submission" date="2019-03" db="EMBL/GenBank/DDBJ databases">
        <title>Draft genome sequences of novel Actinobacteria.</title>
        <authorList>
            <person name="Sahin N."/>
            <person name="Ay H."/>
            <person name="Saygin H."/>
        </authorList>
    </citation>
    <scope>NUCLEOTIDE SEQUENCE [LARGE SCALE GENOMIC DNA]</scope>
    <source>
        <strain evidence="4 5">KC310</strain>
    </source>
</reference>
<dbReference type="InterPro" id="IPR002225">
    <property type="entry name" value="3Beta_OHSteriod_DH/Estase"/>
</dbReference>
<accession>A0A4R4U950</accession>
<organism evidence="4 5">
    <name type="scientific">Nonomuraea deserti</name>
    <dbReference type="NCBI Taxonomy" id="1848322"/>
    <lineage>
        <taxon>Bacteria</taxon>
        <taxon>Bacillati</taxon>
        <taxon>Actinomycetota</taxon>
        <taxon>Actinomycetes</taxon>
        <taxon>Streptosporangiales</taxon>
        <taxon>Streptosporangiaceae</taxon>
        <taxon>Nonomuraea</taxon>
    </lineage>
</organism>
<dbReference type="AlphaFoldDB" id="A0A4R4U950"/>